<evidence type="ECO:0000256" key="6">
    <source>
        <dbReference type="ARBA" id="ARBA00023237"/>
    </source>
</evidence>
<reference evidence="10" key="1">
    <citation type="submission" date="2018-02" db="EMBL/GenBank/DDBJ databases">
        <authorList>
            <person name="Hausmann B."/>
        </authorList>
    </citation>
    <scope>NUCLEOTIDE SEQUENCE [LARGE SCALE GENOMIC DNA]</scope>
    <source>
        <strain evidence="10">Peat soil MAG SbA5</strain>
    </source>
</reference>
<keyword evidence="5" id="KW-0472">Membrane</keyword>
<sequence>MNVQLGVGQTTQQVVVNEEAPLLQTTSAEQSATLGTEALQTMPQTGNPDWQGFLALLPGVSGNNNTGNAENPGMGGTAANGSLPFSTAMLDGSTISSPMSDNVINTPIFEAIGEVKMSDSNFSAQYGTGGIIFNQISKGGSNTWHGEGYDYFENNALNAASYGFGFGKVPVLKLNNFGWQASGPVIKNKIFFLIDWEHRIQHSAGSVTTITLPTNAMQTGDFTGFTNTIYDPTTQVVSGSNVIRQSFASEYGNGNKIPAALIDPVAKAIQALYPSNPQTSFKTNNYTYLLPASPSTEQKWFGRFDADVTNNNRLTGSAAYNFPTTFKPVSIVFPLNATIVDVENMSGQLSDVHTFSSRTINEARSGWMGEYDLLKSPTIGQGWPAKIGLQYAKYDIMPTINITNYYGLGPNSPSKANYRENIFSESDVVTMIRGRHSLHFGGEIDLYRADSTQWGNLNSATLGFTGVYTQQANSGTLATGGDAYADFLLGYANNWNAGVTPTYYGRQKLPAFFVQDDWKMSPKLTVNLGLRWEGRTGWTDPSNNMRSFDTTITNPATGVGGGMWYGATHTNGRTRLQQNQFNNWLPRVGVAYQMNTKTELNAGFGMYTFPWNVDSYASCCLGNAVAQNGSESDSTGGIQPVAFLKGTGNENPQGASGKSVNTLYVNSPTSPQAYNGQNVNMMVYNQPIPKLYNWNFTVQRQLTGSMVANLGYVGAHGTNLLYNRDANQIPQANLGPNDTTTGCNGASCRPYPEYQAISTFSTQATSVYHALQAVLARNFANGLTMNVNYTWSHMTDAQDSSGWGSLQGATVWQDAYNPRANWGASNFDTRQMFKAYGTYDLPFGRGRQFLNNNALLDEAVGGWTMSLTFVGQGGHPITPVMANPSNSFENTAASSFKWYPNQVGNPKASGSSGTIGQWFNPAAFATPTAGTFGNNHRNDVYGPGLHVINGSIRKTFRIYERVNFDLAANATNLVNHPSFGEPDTSIGTGHHAQITSVGEGGRTVELVGHITF</sequence>
<evidence type="ECO:0000256" key="3">
    <source>
        <dbReference type="ARBA" id="ARBA00022452"/>
    </source>
</evidence>
<evidence type="ECO:0000256" key="7">
    <source>
        <dbReference type="SAM" id="MobiDB-lite"/>
    </source>
</evidence>
<accession>A0A2N9M846</accession>
<dbReference type="SUPFAM" id="SSF56935">
    <property type="entry name" value="Porins"/>
    <property type="match status" value="1"/>
</dbReference>
<dbReference type="PANTHER" id="PTHR30069">
    <property type="entry name" value="TONB-DEPENDENT OUTER MEMBRANE RECEPTOR"/>
    <property type="match status" value="1"/>
</dbReference>
<evidence type="ECO:0000313" key="10">
    <source>
        <dbReference type="Proteomes" id="UP000239735"/>
    </source>
</evidence>
<dbReference type="InterPro" id="IPR036942">
    <property type="entry name" value="Beta-barrel_TonB_sf"/>
</dbReference>
<dbReference type="GO" id="GO:0044718">
    <property type="term" value="P:siderophore transmembrane transport"/>
    <property type="evidence" value="ECO:0007669"/>
    <property type="project" value="TreeGrafter"/>
</dbReference>
<evidence type="ECO:0000259" key="8">
    <source>
        <dbReference type="Pfam" id="PF25183"/>
    </source>
</evidence>
<dbReference type="PANTHER" id="PTHR30069:SF46">
    <property type="entry name" value="OAR PROTEIN"/>
    <property type="match status" value="1"/>
</dbReference>
<feature type="region of interest" description="Disordered" evidence="7">
    <location>
        <begin position="630"/>
        <end position="659"/>
    </location>
</feature>
<feature type="compositionally biased region" description="Polar residues" evidence="7">
    <location>
        <begin position="648"/>
        <end position="659"/>
    </location>
</feature>
<keyword evidence="4" id="KW-0812">Transmembrane</keyword>
<feature type="domain" description="TonB-dependent transporter Oar-like beta-barrel" evidence="8">
    <location>
        <begin position="137"/>
        <end position="1004"/>
    </location>
</feature>
<dbReference type="GO" id="GO:0015344">
    <property type="term" value="F:siderophore uptake transmembrane transporter activity"/>
    <property type="evidence" value="ECO:0007669"/>
    <property type="project" value="TreeGrafter"/>
</dbReference>
<keyword evidence="6" id="KW-0998">Cell outer membrane</keyword>
<dbReference type="InterPro" id="IPR057601">
    <property type="entry name" value="Oar-like_b-barrel"/>
</dbReference>
<dbReference type="EMBL" id="OKRB01000152">
    <property type="protein sequence ID" value="SPE31624.1"/>
    <property type="molecule type" value="Genomic_DNA"/>
</dbReference>
<comment type="subcellular location">
    <subcellularLocation>
        <location evidence="1">Cell outer membrane</location>
        <topology evidence="1">Multi-pass membrane protein</topology>
    </subcellularLocation>
</comment>
<dbReference type="InterPro" id="IPR039426">
    <property type="entry name" value="TonB-dep_rcpt-like"/>
</dbReference>
<keyword evidence="3" id="KW-1134">Transmembrane beta strand</keyword>
<dbReference type="Pfam" id="PF25183">
    <property type="entry name" value="OMP_b-brl_4"/>
    <property type="match status" value="1"/>
</dbReference>
<evidence type="ECO:0000256" key="4">
    <source>
        <dbReference type="ARBA" id="ARBA00022692"/>
    </source>
</evidence>
<evidence type="ECO:0000256" key="2">
    <source>
        <dbReference type="ARBA" id="ARBA00022448"/>
    </source>
</evidence>
<dbReference type="Gene3D" id="2.40.170.20">
    <property type="entry name" value="TonB-dependent receptor, beta-barrel domain"/>
    <property type="match status" value="1"/>
</dbReference>
<name>A0A2N9M846_9BACT</name>
<evidence type="ECO:0000313" key="9">
    <source>
        <dbReference type="EMBL" id="SPE31624.1"/>
    </source>
</evidence>
<keyword evidence="9" id="KW-0675">Receptor</keyword>
<proteinExistence type="predicted"/>
<organism evidence="9 10">
    <name type="scientific">Candidatus Sulfuritelmatomonas gaucii</name>
    <dbReference type="NCBI Taxonomy" id="2043161"/>
    <lineage>
        <taxon>Bacteria</taxon>
        <taxon>Pseudomonadati</taxon>
        <taxon>Acidobacteriota</taxon>
        <taxon>Terriglobia</taxon>
        <taxon>Terriglobales</taxon>
        <taxon>Acidobacteriaceae</taxon>
        <taxon>Candidatus Sulfuritelmatomonas</taxon>
    </lineage>
</organism>
<evidence type="ECO:0000256" key="5">
    <source>
        <dbReference type="ARBA" id="ARBA00023136"/>
    </source>
</evidence>
<protein>
    <submittedName>
        <fullName evidence="9">TonB-dependent receptor</fullName>
    </submittedName>
</protein>
<dbReference type="Proteomes" id="UP000239735">
    <property type="component" value="Unassembled WGS sequence"/>
</dbReference>
<dbReference type="AlphaFoldDB" id="A0A2N9M846"/>
<dbReference type="GO" id="GO:0009279">
    <property type="term" value="C:cell outer membrane"/>
    <property type="evidence" value="ECO:0007669"/>
    <property type="project" value="UniProtKB-SubCell"/>
</dbReference>
<keyword evidence="2" id="KW-0813">Transport</keyword>
<evidence type="ECO:0000256" key="1">
    <source>
        <dbReference type="ARBA" id="ARBA00004571"/>
    </source>
</evidence>
<gene>
    <name evidence="9" type="ORF">SBA5_90001</name>
</gene>